<gene>
    <name evidence="1" type="primary">ABSGL_11640.1 scaffold 12295</name>
</gene>
<accession>A0A168QYA3</accession>
<dbReference type="InParanoid" id="A0A168QYA3"/>
<name>A0A168QYA3_ABSGL</name>
<dbReference type="EMBL" id="LT554468">
    <property type="protein sequence ID" value="SAM05765.1"/>
    <property type="molecule type" value="Genomic_DNA"/>
</dbReference>
<dbReference type="Proteomes" id="UP000078561">
    <property type="component" value="Unassembled WGS sequence"/>
</dbReference>
<evidence type="ECO:0000313" key="1">
    <source>
        <dbReference type="EMBL" id="SAM05765.1"/>
    </source>
</evidence>
<protein>
    <recommendedName>
        <fullName evidence="3">Ndc10 domain-containing protein</fullName>
    </recommendedName>
</protein>
<organism evidence="1">
    <name type="scientific">Absidia glauca</name>
    <name type="common">Pin mould</name>
    <dbReference type="NCBI Taxonomy" id="4829"/>
    <lineage>
        <taxon>Eukaryota</taxon>
        <taxon>Fungi</taxon>
        <taxon>Fungi incertae sedis</taxon>
        <taxon>Mucoromycota</taxon>
        <taxon>Mucoromycotina</taxon>
        <taxon>Mucoromycetes</taxon>
        <taxon>Mucorales</taxon>
        <taxon>Cunninghamellaceae</taxon>
        <taxon>Absidia</taxon>
    </lineage>
</organism>
<dbReference type="AlphaFoldDB" id="A0A168QYA3"/>
<proteinExistence type="predicted"/>
<reference evidence="1" key="1">
    <citation type="submission" date="2016-04" db="EMBL/GenBank/DDBJ databases">
        <authorList>
            <person name="Evans L.H."/>
            <person name="Alamgir A."/>
            <person name="Owens N."/>
            <person name="Weber N.D."/>
            <person name="Virtaneva K."/>
            <person name="Barbian K."/>
            <person name="Babar A."/>
            <person name="Rosenke K."/>
        </authorList>
    </citation>
    <scope>NUCLEOTIDE SEQUENCE [LARGE SCALE GENOMIC DNA]</scope>
    <source>
        <strain evidence="1">CBS 101.48</strain>
    </source>
</reference>
<evidence type="ECO:0008006" key="3">
    <source>
        <dbReference type="Google" id="ProtNLM"/>
    </source>
</evidence>
<keyword evidence="2" id="KW-1185">Reference proteome</keyword>
<sequence length="82" mass="9988">MHVCWYQTLATQYIVLPVKFENGLSNFRSNSQNFETRQKVNYWAGQPAFKFDKDMDVPRIYCMIPRNMHLDVEWVHERYNKL</sequence>
<evidence type="ECO:0000313" key="2">
    <source>
        <dbReference type="Proteomes" id="UP000078561"/>
    </source>
</evidence>